<dbReference type="RefSeq" id="WP_191801172.1">
    <property type="nucleotide sequence ID" value="NZ_JACSQL010000006.1"/>
</dbReference>
<keyword evidence="1" id="KW-1133">Transmembrane helix</keyword>
<proteinExistence type="predicted"/>
<protein>
    <recommendedName>
        <fullName evidence="4">NEAT domain-containing protein</fullName>
    </recommendedName>
</protein>
<reference evidence="2 3" key="1">
    <citation type="submission" date="2020-08" db="EMBL/GenBank/DDBJ databases">
        <title>A Genomic Blueprint of the Chicken Gut Microbiome.</title>
        <authorList>
            <person name="Gilroy R."/>
            <person name="Ravi A."/>
            <person name="Getino M."/>
            <person name="Pursley I."/>
            <person name="Horton D.L."/>
            <person name="Alikhan N.-F."/>
            <person name="Baker D."/>
            <person name="Gharbi K."/>
            <person name="Hall N."/>
            <person name="Watson M."/>
            <person name="Adriaenssens E.M."/>
            <person name="Foster-Nyarko E."/>
            <person name="Jarju S."/>
            <person name="Secka A."/>
            <person name="Antonio M."/>
            <person name="Oren A."/>
            <person name="Chaudhuri R."/>
            <person name="La Ragione R.M."/>
            <person name="Hildebrand F."/>
            <person name="Pallen M.J."/>
        </authorList>
    </citation>
    <scope>NUCLEOTIDE SEQUENCE [LARGE SCALE GENOMIC DNA]</scope>
    <source>
        <strain evidence="2 3">Sa2BVA9</strain>
    </source>
</reference>
<evidence type="ECO:0000313" key="2">
    <source>
        <dbReference type="EMBL" id="MBD7969306.1"/>
    </source>
</evidence>
<feature type="transmembrane region" description="Helical" evidence="1">
    <location>
        <begin position="127"/>
        <end position="146"/>
    </location>
</feature>
<comment type="caution">
    <text evidence="2">The sequence shown here is derived from an EMBL/GenBank/DDBJ whole genome shotgun (WGS) entry which is preliminary data.</text>
</comment>
<keyword evidence="1" id="KW-0472">Membrane</keyword>
<evidence type="ECO:0000256" key="1">
    <source>
        <dbReference type="SAM" id="Phobius"/>
    </source>
</evidence>
<dbReference type="Proteomes" id="UP000608071">
    <property type="component" value="Unassembled WGS sequence"/>
</dbReference>
<organism evidence="2 3">
    <name type="scientific">Paenibacillus gallinarum</name>
    <dbReference type="NCBI Taxonomy" id="2762232"/>
    <lineage>
        <taxon>Bacteria</taxon>
        <taxon>Bacillati</taxon>
        <taxon>Bacillota</taxon>
        <taxon>Bacilli</taxon>
        <taxon>Bacillales</taxon>
        <taxon>Paenibacillaceae</taxon>
        <taxon>Paenibacillus</taxon>
    </lineage>
</organism>
<evidence type="ECO:0000313" key="3">
    <source>
        <dbReference type="Proteomes" id="UP000608071"/>
    </source>
</evidence>
<accession>A0ABR8T0P1</accession>
<keyword evidence="3" id="KW-1185">Reference proteome</keyword>
<name>A0ABR8T0P1_9BACL</name>
<sequence length="151" mass="16911">MSGLKGGEILYNVKRLLFVVILFIVTLLNTGEAFAESYPRAIALNNYVYLVSGVEIDINNIGKEIGKIERQRDPMPKKNGESNDTPVGSLIFEIKDINTEDMVAVKIDNKFYFASQKSSIQSISGKTLLPVSIFSLTVLIVVVFWIRSRKH</sequence>
<keyword evidence="1" id="KW-0812">Transmembrane</keyword>
<evidence type="ECO:0008006" key="4">
    <source>
        <dbReference type="Google" id="ProtNLM"/>
    </source>
</evidence>
<dbReference type="EMBL" id="JACSQL010000006">
    <property type="protein sequence ID" value="MBD7969306.1"/>
    <property type="molecule type" value="Genomic_DNA"/>
</dbReference>
<gene>
    <name evidence="2" type="ORF">H9647_14625</name>
</gene>